<evidence type="ECO:0000313" key="2">
    <source>
        <dbReference type="EMBL" id="OYD56645.1"/>
    </source>
</evidence>
<reference evidence="2 3" key="1">
    <citation type="submission" date="2017-07" db="EMBL/GenBank/DDBJ databases">
        <title>Fictibacillus sp. nov. GDSW-R2A3 Genome sequencing and assembly.</title>
        <authorList>
            <person name="Mayilraj S."/>
        </authorList>
    </citation>
    <scope>NUCLEOTIDE SEQUENCE [LARGE SCALE GENOMIC DNA]</scope>
    <source>
        <strain evidence="2 3">GDSW-R2A3</strain>
    </source>
</reference>
<sequence length="101" mass="11870">MKKPFKEYMIVWIVICLITWPFFPMKEWGVISILLLCFVVVMFLLYTAIRKAWIAYILSFIAALITVYFINLLTNGNVPYPIVIILGLFHGIRFFVTGRFK</sequence>
<dbReference type="RefSeq" id="WP_094253660.1">
    <property type="nucleotide sequence ID" value="NZ_JBHLXL010000002.1"/>
</dbReference>
<gene>
    <name evidence="2" type="ORF">CGZ90_16680</name>
</gene>
<proteinExistence type="predicted"/>
<keyword evidence="3" id="KW-1185">Reference proteome</keyword>
<dbReference type="Proteomes" id="UP000215059">
    <property type="component" value="Unassembled WGS sequence"/>
</dbReference>
<evidence type="ECO:0000313" key="3">
    <source>
        <dbReference type="Proteomes" id="UP000215059"/>
    </source>
</evidence>
<feature type="transmembrane region" description="Helical" evidence="1">
    <location>
        <begin position="7"/>
        <end position="23"/>
    </location>
</feature>
<evidence type="ECO:0000256" key="1">
    <source>
        <dbReference type="SAM" id="Phobius"/>
    </source>
</evidence>
<keyword evidence="1" id="KW-0812">Transmembrane</keyword>
<feature type="transmembrane region" description="Helical" evidence="1">
    <location>
        <begin position="29"/>
        <end position="46"/>
    </location>
</feature>
<protein>
    <submittedName>
        <fullName evidence="2">Uncharacterized protein</fullName>
    </submittedName>
</protein>
<name>A0A235F7H4_9BACL</name>
<dbReference type="AlphaFoldDB" id="A0A235F7H4"/>
<keyword evidence="1" id="KW-0472">Membrane</keyword>
<feature type="transmembrane region" description="Helical" evidence="1">
    <location>
        <begin position="53"/>
        <end position="72"/>
    </location>
</feature>
<accession>A0A235F7H4</accession>
<dbReference type="EMBL" id="NOII01000011">
    <property type="protein sequence ID" value="OYD56645.1"/>
    <property type="molecule type" value="Genomic_DNA"/>
</dbReference>
<feature type="transmembrane region" description="Helical" evidence="1">
    <location>
        <begin position="78"/>
        <end position="96"/>
    </location>
</feature>
<comment type="caution">
    <text evidence="2">The sequence shown here is derived from an EMBL/GenBank/DDBJ whole genome shotgun (WGS) entry which is preliminary data.</text>
</comment>
<organism evidence="2 3">
    <name type="scientific">Fictibacillus aquaticus</name>
    <dbReference type="NCBI Taxonomy" id="2021314"/>
    <lineage>
        <taxon>Bacteria</taxon>
        <taxon>Bacillati</taxon>
        <taxon>Bacillota</taxon>
        <taxon>Bacilli</taxon>
        <taxon>Bacillales</taxon>
        <taxon>Fictibacillaceae</taxon>
        <taxon>Fictibacillus</taxon>
    </lineage>
</organism>
<keyword evidence="1" id="KW-1133">Transmembrane helix</keyword>